<proteinExistence type="inferred from homology"/>
<dbReference type="Gene3D" id="3.40.50.620">
    <property type="entry name" value="HUPs"/>
    <property type="match status" value="1"/>
</dbReference>
<evidence type="ECO:0000256" key="2">
    <source>
        <dbReference type="ARBA" id="ARBA00022490"/>
    </source>
</evidence>
<keyword evidence="2 8" id="KW-0963">Cytoplasm</keyword>
<gene>
    <name evidence="8 10" type="primary">tilS</name>
    <name evidence="10" type="ORF">EHW67_16890</name>
</gene>
<dbReference type="NCBIfam" id="TIGR02432">
    <property type="entry name" value="lysidine_TilS_N"/>
    <property type="match status" value="1"/>
</dbReference>
<comment type="function">
    <text evidence="8">Ligates lysine onto the cytidine present at position 34 of the AUA codon-specific tRNA(Ile) that contains the anticodon CAU, in an ATP-dependent manner. Cytidine is converted to lysidine, thus changing the amino acid specificity of the tRNA from methionine to isoleucine.</text>
</comment>
<dbReference type="OrthoDB" id="9807403at2"/>
<evidence type="ECO:0000256" key="5">
    <source>
        <dbReference type="ARBA" id="ARBA00022741"/>
    </source>
</evidence>
<dbReference type="Proteomes" id="UP000267585">
    <property type="component" value="Unassembled WGS sequence"/>
</dbReference>
<dbReference type="GO" id="GO:0032267">
    <property type="term" value="F:tRNA(Ile)-lysidine synthase activity"/>
    <property type="evidence" value="ECO:0007669"/>
    <property type="project" value="UniProtKB-EC"/>
</dbReference>
<evidence type="ECO:0000256" key="8">
    <source>
        <dbReference type="HAMAP-Rule" id="MF_01161"/>
    </source>
</evidence>
<dbReference type="InterPro" id="IPR011063">
    <property type="entry name" value="TilS/TtcA_N"/>
</dbReference>
<evidence type="ECO:0000256" key="1">
    <source>
        <dbReference type="ARBA" id="ARBA00004496"/>
    </source>
</evidence>
<organism evidence="10 11">
    <name type="scientific">Arenibacter aquaticus</name>
    <dbReference type="NCBI Taxonomy" id="2489054"/>
    <lineage>
        <taxon>Bacteria</taxon>
        <taxon>Pseudomonadati</taxon>
        <taxon>Bacteroidota</taxon>
        <taxon>Flavobacteriia</taxon>
        <taxon>Flavobacteriales</taxon>
        <taxon>Flavobacteriaceae</taxon>
        <taxon>Arenibacter</taxon>
    </lineage>
</organism>
<dbReference type="GO" id="GO:0005524">
    <property type="term" value="F:ATP binding"/>
    <property type="evidence" value="ECO:0007669"/>
    <property type="project" value="UniProtKB-UniRule"/>
</dbReference>
<evidence type="ECO:0000256" key="4">
    <source>
        <dbReference type="ARBA" id="ARBA00022694"/>
    </source>
</evidence>
<dbReference type="PANTHER" id="PTHR43033:SF1">
    <property type="entry name" value="TRNA(ILE)-LYSIDINE SYNTHASE-RELATED"/>
    <property type="match status" value="1"/>
</dbReference>
<dbReference type="CDD" id="cd01992">
    <property type="entry name" value="TilS_N"/>
    <property type="match status" value="1"/>
</dbReference>
<comment type="subcellular location">
    <subcellularLocation>
        <location evidence="1 8">Cytoplasm</location>
    </subcellularLocation>
</comment>
<sequence length="435" mass="50401">MLNQFKTHIEKFFPHLQEGKFILACSGGVDSVVLAHLCASCKMDFSIAHCNFNLRGEESDKDEELVRGLAKHLDRDFYVTHFDTIGYIARHKTNVQLAARELRYTWFSKIMKDNDIKTLVTAHHANDSLETFLINLSRGTGIEGLSGIPSHTHNLSRPLLQFSRADILSYAQENGLDWREDASNENTKYLRNNIRHNIVPKLMELHPNFLDNFLKTQEYLGQTQQLSLYHINQIRDNIFIKEDGVEKVGVATLLALSPTKAYLYYFFKDYGFTQWEDIYGLLTTISGKEVHSATHRLLKNREFLMLKPKEKKDVVEYSIHEGQNNLGHPIKLELMEVDALGETSQNILYVDKETLKYPLIVRKCKKGDYFYPLGMKGRKKVSKFFKDQKMDIFSKENQWLLCSANDIVWIIGKRADDRFKITPKTKNIIKISLLQ</sequence>
<dbReference type="RefSeq" id="WP_126163565.1">
    <property type="nucleotide sequence ID" value="NZ_RQPJ01000021.1"/>
</dbReference>
<dbReference type="InterPro" id="IPR014729">
    <property type="entry name" value="Rossmann-like_a/b/a_fold"/>
</dbReference>
<comment type="domain">
    <text evidence="8">The N-terminal region contains the highly conserved SGGXDS motif, predicted to be a P-loop motif involved in ATP binding.</text>
</comment>
<dbReference type="EMBL" id="RQPJ01000021">
    <property type="protein sequence ID" value="RTE51881.1"/>
    <property type="molecule type" value="Genomic_DNA"/>
</dbReference>
<keyword evidence="11" id="KW-1185">Reference proteome</keyword>
<evidence type="ECO:0000259" key="9">
    <source>
        <dbReference type="SMART" id="SM00977"/>
    </source>
</evidence>
<dbReference type="SUPFAM" id="SSF56037">
    <property type="entry name" value="PheT/TilS domain"/>
    <property type="match status" value="1"/>
</dbReference>
<dbReference type="EC" id="6.3.4.19" evidence="8"/>
<feature type="domain" description="Lysidine-tRNA(Ile) synthetase C-terminal" evidence="9">
    <location>
        <begin position="359"/>
        <end position="431"/>
    </location>
</feature>
<dbReference type="PANTHER" id="PTHR43033">
    <property type="entry name" value="TRNA(ILE)-LYSIDINE SYNTHASE-RELATED"/>
    <property type="match status" value="1"/>
</dbReference>
<comment type="caution">
    <text evidence="10">The sequence shown here is derived from an EMBL/GenBank/DDBJ whole genome shotgun (WGS) entry which is preliminary data.</text>
</comment>
<dbReference type="SUPFAM" id="SSF52402">
    <property type="entry name" value="Adenine nucleotide alpha hydrolases-like"/>
    <property type="match status" value="1"/>
</dbReference>
<evidence type="ECO:0000313" key="11">
    <source>
        <dbReference type="Proteomes" id="UP000267585"/>
    </source>
</evidence>
<dbReference type="NCBIfam" id="TIGR02433">
    <property type="entry name" value="lysidine_TilS_C"/>
    <property type="match status" value="1"/>
</dbReference>
<comment type="similarity">
    <text evidence="8">Belongs to the tRNA(Ile)-lysidine synthase family.</text>
</comment>
<evidence type="ECO:0000256" key="7">
    <source>
        <dbReference type="ARBA" id="ARBA00048539"/>
    </source>
</evidence>
<dbReference type="Pfam" id="PF01171">
    <property type="entry name" value="ATP_bind_3"/>
    <property type="match status" value="1"/>
</dbReference>
<evidence type="ECO:0000313" key="10">
    <source>
        <dbReference type="EMBL" id="RTE51881.1"/>
    </source>
</evidence>
<dbReference type="AlphaFoldDB" id="A0A3S0CI35"/>
<dbReference type="InterPro" id="IPR012796">
    <property type="entry name" value="Lysidine-tRNA-synth_C"/>
</dbReference>
<evidence type="ECO:0000256" key="3">
    <source>
        <dbReference type="ARBA" id="ARBA00022598"/>
    </source>
</evidence>
<reference evidence="10 11" key="1">
    <citation type="submission" date="2018-11" db="EMBL/GenBank/DDBJ databases">
        <title>Arenibacter aquaticus sp.nov., a marine bacterium isolated from surface seawater in the South China Sea.</title>
        <authorList>
            <person name="Guo J."/>
            <person name="Sun J."/>
        </authorList>
    </citation>
    <scope>NUCLEOTIDE SEQUENCE [LARGE SCALE GENOMIC DNA]</scope>
    <source>
        <strain evidence="10 11">GUO666</strain>
    </source>
</reference>
<dbReference type="SMART" id="SM00977">
    <property type="entry name" value="TilS_C"/>
    <property type="match status" value="1"/>
</dbReference>
<dbReference type="GO" id="GO:0005737">
    <property type="term" value="C:cytoplasm"/>
    <property type="evidence" value="ECO:0007669"/>
    <property type="project" value="UniProtKB-SubCell"/>
</dbReference>
<evidence type="ECO:0000256" key="6">
    <source>
        <dbReference type="ARBA" id="ARBA00022840"/>
    </source>
</evidence>
<feature type="binding site" evidence="8">
    <location>
        <begin position="26"/>
        <end position="31"/>
    </location>
    <ligand>
        <name>ATP</name>
        <dbReference type="ChEBI" id="CHEBI:30616"/>
    </ligand>
</feature>
<keyword evidence="6 8" id="KW-0067">ATP-binding</keyword>
<keyword evidence="3 8" id="KW-0436">Ligase</keyword>
<name>A0A3S0CI35_9FLAO</name>
<dbReference type="InterPro" id="IPR012094">
    <property type="entry name" value="tRNA_Ile_lys_synt"/>
</dbReference>
<dbReference type="Pfam" id="PF11734">
    <property type="entry name" value="TilS_C"/>
    <property type="match status" value="1"/>
</dbReference>
<keyword evidence="4 8" id="KW-0819">tRNA processing</keyword>
<protein>
    <recommendedName>
        <fullName evidence="8">tRNA(Ile)-lysidine synthase</fullName>
        <ecNumber evidence="8">6.3.4.19</ecNumber>
    </recommendedName>
    <alternativeName>
        <fullName evidence="8">tRNA(Ile)-2-lysyl-cytidine synthase</fullName>
    </alternativeName>
    <alternativeName>
        <fullName evidence="8">tRNA(Ile)-lysidine synthetase</fullName>
    </alternativeName>
</protein>
<dbReference type="GO" id="GO:0006400">
    <property type="term" value="P:tRNA modification"/>
    <property type="evidence" value="ECO:0007669"/>
    <property type="project" value="UniProtKB-UniRule"/>
</dbReference>
<dbReference type="HAMAP" id="MF_01161">
    <property type="entry name" value="tRNA_Ile_lys_synt"/>
    <property type="match status" value="1"/>
</dbReference>
<accession>A0A3S0CI35</accession>
<keyword evidence="5 8" id="KW-0547">Nucleotide-binding</keyword>
<comment type="catalytic activity">
    <reaction evidence="7 8">
        <text>cytidine(34) in tRNA(Ile2) + L-lysine + ATP = lysidine(34) in tRNA(Ile2) + AMP + diphosphate + H(+)</text>
        <dbReference type="Rhea" id="RHEA:43744"/>
        <dbReference type="Rhea" id="RHEA-COMP:10625"/>
        <dbReference type="Rhea" id="RHEA-COMP:10670"/>
        <dbReference type="ChEBI" id="CHEBI:15378"/>
        <dbReference type="ChEBI" id="CHEBI:30616"/>
        <dbReference type="ChEBI" id="CHEBI:32551"/>
        <dbReference type="ChEBI" id="CHEBI:33019"/>
        <dbReference type="ChEBI" id="CHEBI:82748"/>
        <dbReference type="ChEBI" id="CHEBI:83665"/>
        <dbReference type="ChEBI" id="CHEBI:456215"/>
        <dbReference type="EC" id="6.3.4.19"/>
    </reaction>
</comment>
<dbReference type="InterPro" id="IPR012795">
    <property type="entry name" value="tRNA_Ile_lys_synt_N"/>
</dbReference>